<comment type="caution">
    <text evidence="1">The sequence shown here is derived from an EMBL/GenBank/DDBJ whole genome shotgun (WGS) entry which is preliminary data.</text>
</comment>
<sequence length="139" mass="14708">MRTRSAGKRITATFAYAGIDVAATPLFSGVRGAQLAGPLPARHGRTRPFTDTITDLITGMENALDLHAHRPGTFRAHAPYLHQRTVGRIGSLARLNRQAAVRSDPNHLARGGSTTGSGVRGTGGAAHVAAWAVRFFSAR</sequence>
<dbReference type="Proteomes" id="UP000622166">
    <property type="component" value="Unassembled WGS sequence"/>
</dbReference>
<reference evidence="1" key="2">
    <citation type="submission" date="2020-09" db="EMBL/GenBank/DDBJ databases">
        <authorList>
            <person name="Sun Q."/>
            <person name="Ohkuma M."/>
        </authorList>
    </citation>
    <scope>NUCLEOTIDE SEQUENCE</scope>
    <source>
        <strain evidence="1">JCM 4815</strain>
    </source>
</reference>
<proteinExistence type="predicted"/>
<accession>A0A918Q2T2</accession>
<keyword evidence="2" id="KW-1185">Reference proteome</keyword>
<dbReference type="AlphaFoldDB" id="A0A918Q2T2"/>
<dbReference type="RefSeq" id="WP_308436792.1">
    <property type="nucleotide sequence ID" value="NZ_BMVW01000014.1"/>
</dbReference>
<evidence type="ECO:0000313" key="1">
    <source>
        <dbReference type="EMBL" id="GGZ30430.1"/>
    </source>
</evidence>
<dbReference type="EMBL" id="BMVW01000014">
    <property type="protein sequence ID" value="GGZ30430.1"/>
    <property type="molecule type" value="Genomic_DNA"/>
</dbReference>
<name>A0A918Q2T2_9ACTN</name>
<protein>
    <submittedName>
        <fullName evidence="1">Uncharacterized protein</fullName>
    </submittedName>
</protein>
<gene>
    <name evidence="1" type="ORF">GCM10010365_58710</name>
</gene>
<reference evidence="1" key="1">
    <citation type="journal article" date="2014" name="Int. J. Syst. Evol. Microbiol.">
        <title>Complete genome sequence of Corynebacterium casei LMG S-19264T (=DSM 44701T), isolated from a smear-ripened cheese.</title>
        <authorList>
            <consortium name="US DOE Joint Genome Institute (JGI-PGF)"/>
            <person name="Walter F."/>
            <person name="Albersmeier A."/>
            <person name="Kalinowski J."/>
            <person name="Ruckert C."/>
        </authorList>
    </citation>
    <scope>NUCLEOTIDE SEQUENCE</scope>
    <source>
        <strain evidence="1">JCM 4815</strain>
    </source>
</reference>
<evidence type="ECO:0000313" key="2">
    <source>
        <dbReference type="Proteomes" id="UP000622166"/>
    </source>
</evidence>
<organism evidence="1 2">
    <name type="scientific">Streptomyces poonensis</name>
    <dbReference type="NCBI Taxonomy" id="68255"/>
    <lineage>
        <taxon>Bacteria</taxon>
        <taxon>Bacillati</taxon>
        <taxon>Actinomycetota</taxon>
        <taxon>Actinomycetes</taxon>
        <taxon>Kitasatosporales</taxon>
        <taxon>Streptomycetaceae</taxon>
        <taxon>Streptomyces</taxon>
    </lineage>
</organism>